<comment type="catalytic activity">
    <reaction evidence="9">
        <text>2'-deoxyribonucleotide-(2'-deoxyribose 5'-phosphate)-2'-deoxyribonucleotide-DNA = a 3'-end 2'-deoxyribonucleotide-(2,3-dehydro-2,3-deoxyribose 5'-phosphate)-DNA + a 5'-end 5'-phospho-2'-deoxyribonucleoside-DNA + H(+)</text>
        <dbReference type="Rhea" id="RHEA:66592"/>
        <dbReference type="Rhea" id="RHEA-COMP:13180"/>
        <dbReference type="Rhea" id="RHEA-COMP:16897"/>
        <dbReference type="Rhea" id="RHEA-COMP:17067"/>
        <dbReference type="ChEBI" id="CHEBI:15378"/>
        <dbReference type="ChEBI" id="CHEBI:136412"/>
        <dbReference type="ChEBI" id="CHEBI:157695"/>
        <dbReference type="ChEBI" id="CHEBI:167181"/>
        <dbReference type="EC" id="4.2.99.18"/>
    </reaction>
</comment>
<dbReference type="Proteomes" id="UP000752814">
    <property type="component" value="Unassembled WGS sequence"/>
</dbReference>
<dbReference type="InterPro" id="IPR011257">
    <property type="entry name" value="DNA_glycosylase"/>
</dbReference>
<dbReference type="PANTHER" id="PTHR10242">
    <property type="entry name" value="8-OXOGUANINE DNA GLYCOSYLASE"/>
    <property type="match status" value="1"/>
</dbReference>
<keyword evidence="4" id="KW-0378">Hydrolase</keyword>
<dbReference type="GO" id="GO:0006289">
    <property type="term" value="P:nucleotide-excision repair"/>
    <property type="evidence" value="ECO:0007669"/>
    <property type="project" value="InterPro"/>
</dbReference>
<evidence type="ECO:0000256" key="9">
    <source>
        <dbReference type="ARBA" id="ARBA00044632"/>
    </source>
</evidence>
<keyword evidence="8" id="KW-0326">Glycosidase</keyword>
<dbReference type="InterPro" id="IPR023170">
    <property type="entry name" value="HhH_base_excis_C"/>
</dbReference>
<sequence>MKADVNVEYTLNNGQAFRWKRVGEEWRGVCRDKIIYICQNDDEISFRGASEEFICNYLRLDDDLDKIYNSICKDDQVAAAVKRFRGMRILRQDLWECSASYMLATNATVPRIKSMIETVCRKCGQELEEDLFAFPLPEEIASQDLSKCGLGFRAERLKKYAESVYSGEFDLEELKNMNYEDSVQKLMTVYGIGPKVADCVALFSLGHLQACPIDARISHVMEDKYGIKGSYAKVGSYARDHFGPYAGYAQEYFYIGMSPEYKI</sequence>
<evidence type="ECO:0000313" key="12">
    <source>
        <dbReference type="Proteomes" id="UP000752814"/>
    </source>
</evidence>
<proteinExistence type="inferred from homology"/>
<keyword evidence="7" id="KW-0511">Multifunctional enzyme</keyword>
<dbReference type="SMART" id="SM00478">
    <property type="entry name" value="ENDO3c"/>
    <property type="match status" value="1"/>
</dbReference>
<dbReference type="GO" id="GO:0003684">
    <property type="term" value="F:damaged DNA binding"/>
    <property type="evidence" value="ECO:0007669"/>
    <property type="project" value="InterPro"/>
</dbReference>
<evidence type="ECO:0000256" key="7">
    <source>
        <dbReference type="ARBA" id="ARBA00023268"/>
    </source>
</evidence>
<evidence type="ECO:0000256" key="1">
    <source>
        <dbReference type="ARBA" id="ARBA00010679"/>
    </source>
</evidence>
<keyword evidence="5" id="KW-0234">DNA repair</keyword>
<dbReference type="AlphaFoldDB" id="A0A8J8PGR7"/>
<dbReference type="PANTHER" id="PTHR10242:SF2">
    <property type="entry name" value="N-GLYCOSYLASE_DNA LYASE"/>
    <property type="match status" value="1"/>
</dbReference>
<evidence type="ECO:0000256" key="2">
    <source>
        <dbReference type="ARBA" id="ARBA00012720"/>
    </source>
</evidence>
<evidence type="ECO:0000259" key="10">
    <source>
        <dbReference type="SMART" id="SM00478"/>
    </source>
</evidence>
<dbReference type="RefSeq" id="WP_400195336.1">
    <property type="nucleotide sequence ID" value="NZ_CAYAYE010000032.1"/>
</dbReference>
<comment type="similarity">
    <text evidence="1">Belongs to the type-1 OGG1 family.</text>
</comment>
<gene>
    <name evidence="11" type="ORF">A3207_05980</name>
</gene>
<evidence type="ECO:0000313" key="11">
    <source>
        <dbReference type="EMBL" id="TQS84381.1"/>
    </source>
</evidence>
<evidence type="ECO:0000256" key="5">
    <source>
        <dbReference type="ARBA" id="ARBA00023204"/>
    </source>
</evidence>
<dbReference type="Pfam" id="PF07934">
    <property type="entry name" value="OGG_N"/>
    <property type="match status" value="1"/>
</dbReference>
<dbReference type="InterPro" id="IPR012904">
    <property type="entry name" value="OGG_N"/>
</dbReference>
<dbReference type="Gene3D" id="1.10.340.30">
    <property type="entry name" value="Hypothetical protein, domain 2"/>
    <property type="match status" value="1"/>
</dbReference>
<organism evidence="11 12">
    <name type="scientific">Candidatus Methanomassiliicoccus intestinalis</name>
    <dbReference type="NCBI Taxonomy" id="1406512"/>
    <lineage>
        <taxon>Archaea</taxon>
        <taxon>Methanobacteriati</taxon>
        <taxon>Thermoplasmatota</taxon>
        <taxon>Thermoplasmata</taxon>
        <taxon>Methanomassiliicoccales</taxon>
        <taxon>Methanomassiliicoccaceae</taxon>
        <taxon>Methanomassiliicoccus</taxon>
    </lineage>
</organism>
<evidence type="ECO:0000256" key="3">
    <source>
        <dbReference type="ARBA" id="ARBA00022763"/>
    </source>
</evidence>
<dbReference type="EMBL" id="LVVT01000002">
    <property type="protein sequence ID" value="TQS84381.1"/>
    <property type="molecule type" value="Genomic_DNA"/>
</dbReference>
<dbReference type="InterPro" id="IPR052054">
    <property type="entry name" value="Oxidative_DNA_repair_enzyme"/>
</dbReference>
<evidence type="ECO:0000256" key="8">
    <source>
        <dbReference type="ARBA" id="ARBA00023295"/>
    </source>
</evidence>
<dbReference type="SUPFAM" id="SSF48150">
    <property type="entry name" value="DNA-glycosylase"/>
    <property type="match status" value="1"/>
</dbReference>
<protein>
    <recommendedName>
        <fullName evidence="2">DNA-(apurinic or apyrimidinic site) lyase</fullName>
        <ecNumber evidence="2">4.2.99.18</ecNumber>
    </recommendedName>
</protein>
<dbReference type="EC" id="4.2.99.18" evidence="2"/>
<dbReference type="Gene3D" id="1.10.1670.10">
    <property type="entry name" value="Helix-hairpin-Helix base-excision DNA repair enzymes (C-terminal)"/>
    <property type="match status" value="1"/>
</dbReference>
<comment type="caution">
    <text evidence="11">The sequence shown here is derived from an EMBL/GenBank/DDBJ whole genome shotgun (WGS) entry which is preliminary data.</text>
</comment>
<keyword evidence="6" id="KW-0456">Lyase</keyword>
<dbReference type="SUPFAM" id="SSF55945">
    <property type="entry name" value="TATA-box binding protein-like"/>
    <property type="match status" value="1"/>
</dbReference>
<dbReference type="GO" id="GO:0006284">
    <property type="term" value="P:base-excision repair"/>
    <property type="evidence" value="ECO:0007669"/>
    <property type="project" value="InterPro"/>
</dbReference>
<accession>A0A8J8PGR7</accession>
<reference evidence="11" key="1">
    <citation type="submission" date="2016-03" db="EMBL/GenBank/DDBJ databases">
        <authorList>
            <person name="Borrel G."/>
            <person name="Mccann A."/>
            <person name="O'Toole P.W."/>
        </authorList>
    </citation>
    <scope>NUCLEOTIDE SEQUENCE</scope>
    <source>
        <strain evidence="11">183</strain>
    </source>
</reference>
<dbReference type="CDD" id="cd00056">
    <property type="entry name" value="ENDO3c"/>
    <property type="match status" value="1"/>
</dbReference>
<evidence type="ECO:0000256" key="4">
    <source>
        <dbReference type="ARBA" id="ARBA00022801"/>
    </source>
</evidence>
<keyword evidence="3" id="KW-0227">DNA damage</keyword>
<dbReference type="GO" id="GO:0008534">
    <property type="term" value="F:oxidized purine nucleobase lesion DNA N-glycosylase activity"/>
    <property type="evidence" value="ECO:0007669"/>
    <property type="project" value="InterPro"/>
</dbReference>
<dbReference type="GO" id="GO:0140078">
    <property type="term" value="F:class I DNA-(apurinic or apyrimidinic site) endonuclease activity"/>
    <property type="evidence" value="ECO:0007669"/>
    <property type="project" value="UniProtKB-EC"/>
</dbReference>
<feature type="domain" description="HhH-GPD" evidence="10">
    <location>
        <begin position="103"/>
        <end position="258"/>
    </location>
</feature>
<dbReference type="Gene3D" id="3.30.310.260">
    <property type="match status" value="1"/>
</dbReference>
<dbReference type="InterPro" id="IPR003265">
    <property type="entry name" value="HhH-GPD_domain"/>
</dbReference>
<evidence type="ECO:0000256" key="6">
    <source>
        <dbReference type="ARBA" id="ARBA00023239"/>
    </source>
</evidence>
<name>A0A8J8PGR7_9ARCH</name>